<proteinExistence type="predicted"/>
<keyword evidence="6 14" id="KW-0418">Kinase</keyword>
<dbReference type="STRING" id="1343740.M271_35545"/>
<feature type="compositionally biased region" description="Pro residues" evidence="9">
    <location>
        <begin position="24"/>
        <end position="34"/>
    </location>
</feature>
<dbReference type="Gene3D" id="1.20.5.1930">
    <property type="match status" value="1"/>
</dbReference>
<dbReference type="InterPro" id="IPR055558">
    <property type="entry name" value="DUF7134"/>
</dbReference>
<dbReference type="Pfam" id="PF23539">
    <property type="entry name" value="DUF7134"/>
    <property type="match status" value="1"/>
</dbReference>
<dbReference type="GO" id="GO:0016020">
    <property type="term" value="C:membrane"/>
    <property type="evidence" value="ECO:0007669"/>
    <property type="project" value="InterPro"/>
</dbReference>
<protein>
    <recommendedName>
        <fullName evidence="2">histidine kinase</fullName>
        <ecNumber evidence="2">2.7.13.3</ecNumber>
    </recommendedName>
</protein>
<dbReference type="CDD" id="cd16917">
    <property type="entry name" value="HATPase_UhpB-NarQ-NarX-like"/>
    <property type="match status" value="1"/>
</dbReference>
<dbReference type="EC" id="2.7.13.3" evidence="2"/>
<evidence type="ECO:0000256" key="6">
    <source>
        <dbReference type="ARBA" id="ARBA00022777"/>
    </source>
</evidence>
<evidence type="ECO:0000256" key="4">
    <source>
        <dbReference type="ARBA" id="ARBA00022679"/>
    </source>
</evidence>
<dbReference type="InterPro" id="IPR011712">
    <property type="entry name" value="Sig_transdc_His_kin_sub3_dim/P"/>
</dbReference>
<dbReference type="Gene3D" id="3.30.565.10">
    <property type="entry name" value="Histidine kinase-like ATPase, C-terminal domain"/>
    <property type="match status" value="1"/>
</dbReference>
<dbReference type="PANTHER" id="PTHR24421">
    <property type="entry name" value="NITRATE/NITRITE SENSOR PROTEIN NARX-RELATED"/>
    <property type="match status" value="1"/>
</dbReference>
<organism evidence="14 15">
    <name type="scientific">Streptomyces rapamycinicus (strain ATCC 29253 / DSM 41530 / NRRL 5491 / AYB-994)</name>
    <name type="common">Streptomyces hygroscopicus (strain ATCC 29253)</name>
    <dbReference type="NCBI Taxonomy" id="1343740"/>
    <lineage>
        <taxon>Bacteria</taxon>
        <taxon>Bacillati</taxon>
        <taxon>Actinomycetota</taxon>
        <taxon>Actinomycetes</taxon>
        <taxon>Kitasatosporales</taxon>
        <taxon>Streptomycetaceae</taxon>
        <taxon>Streptomyces</taxon>
        <taxon>Streptomyces violaceusniger group</taxon>
    </lineage>
</organism>
<dbReference type="Proteomes" id="UP000281594">
    <property type="component" value="Unassembled WGS sequence"/>
</dbReference>
<dbReference type="GO" id="GO:0005524">
    <property type="term" value="F:ATP binding"/>
    <property type="evidence" value="ECO:0007669"/>
    <property type="project" value="UniProtKB-KW"/>
</dbReference>
<evidence type="ECO:0000256" key="5">
    <source>
        <dbReference type="ARBA" id="ARBA00022741"/>
    </source>
</evidence>
<sequence length="465" mass="49272">MRRAPGSTLQHRSYLPSPAGYGPPAKPGGSPRPLPLDSVTPLAVGPGLARPHRWLCAHPRALDTLVALGVLALILIGAVAGPRMRDQSLGAFFVLLAVLAAASLVLRRDLPRGVLAFNVALTLTELVTNDVGPPRTSIVFGVVVALYTVAARTDRPTTWRVGAATAVLLTGAGMLFALNPWYSQENWGLFAWTGLAAAAGDAVRSRRAYVAAIEERAVRAERTREEEARRRVAEERLRIARELHDVVAHHIALVNVQAGVASHVMDNRPDQAKEALAHVRQASRSALEELRATVGLLRQYGDPAAPTEPAPGLTVLDQLVDGFVRAGMRVRVRAEPPEELGPLPGSVDLTAYRVVQEALTNVHKHAGPGATAEIRIARVADALEVTVEDDGAGTRTEGPEEAPDGADGSGQPRADGTEPGGGHGLLGMRERVTALRGSCEAGALPEGGFRVRVRLPLQPRRGGDS</sequence>
<evidence type="ECO:0000259" key="12">
    <source>
        <dbReference type="Pfam" id="PF07730"/>
    </source>
</evidence>
<dbReference type="InterPro" id="IPR003594">
    <property type="entry name" value="HATPase_dom"/>
</dbReference>
<keyword evidence="10" id="KW-1133">Transmembrane helix</keyword>
<keyword evidence="5" id="KW-0547">Nucleotide-binding</keyword>
<evidence type="ECO:0000256" key="2">
    <source>
        <dbReference type="ARBA" id="ARBA00012438"/>
    </source>
</evidence>
<feature type="transmembrane region" description="Helical" evidence="10">
    <location>
        <begin position="61"/>
        <end position="81"/>
    </location>
</feature>
<evidence type="ECO:0000256" key="7">
    <source>
        <dbReference type="ARBA" id="ARBA00022840"/>
    </source>
</evidence>
<comment type="catalytic activity">
    <reaction evidence="1">
        <text>ATP + protein L-histidine = ADP + protein N-phospho-L-histidine.</text>
        <dbReference type="EC" id="2.7.13.3"/>
    </reaction>
</comment>
<evidence type="ECO:0000256" key="3">
    <source>
        <dbReference type="ARBA" id="ARBA00022553"/>
    </source>
</evidence>
<evidence type="ECO:0000256" key="1">
    <source>
        <dbReference type="ARBA" id="ARBA00000085"/>
    </source>
</evidence>
<evidence type="ECO:0000256" key="8">
    <source>
        <dbReference type="ARBA" id="ARBA00023012"/>
    </source>
</evidence>
<feature type="domain" description="Histidine kinase/HSP90-like ATPase" evidence="11">
    <location>
        <begin position="351"/>
        <end position="458"/>
    </location>
</feature>
<dbReference type="InterPro" id="IPR050482">
    <property type="entry name" value="Sensor_HK_TwoCompSys"/>
</dbReference>
<evidence type="ECO:0000256" key="10">
    <source>
        <dbReference type="SAM" id="Phobius"/>
    </source>
</evidence>
<evidence type="ECO:0000259" key="13">
    <source>
        <dbReference type="Pfam" id="PF23539"/>
    </source>
</evidence>
<dbReference type="PANTHER" id="PTHR24421:SF10">
    <property type="entry name" value="NITRATE_NITRITE SENSOR PROTEIN NARQ"/>
    <property type="match status" value="1"/>
</dbReference>
<evidence type="ECO:0000313" key="15">
    <source>
        <dbReference type="Proteomes" id="UP000281594"/>
    </source>
</evidence>
<keyword evidence="10" id="KW-0812">Transmembrane</keyword>
<keyword evidence="7" id="KW-0067">ATP-binding</keyword>
<feature type="domain" description="Signal transduction histidine kinase subgroup 3 dimerisation and phosphoacceptor" evidence="12">
    <location>
        <begin position="235"/>
        <end position="299"/>
    </location>
</feature>
<dbReference type="GO" id="GO:0000155">
    <property type="term" value="F:phosphorelay sensor kinase activity"/>
    <property type="evidence" value="ECO:0007669"/>
    <property type="project" value="InterPro"/>
</dbReference>
<dbReference type="Pfam" id="PF07730">
    <property type="entry name" value="HisKA_3"/>
    <property type="match status" value="1"/>
</dbReference>
<dbReference type="Pfam" id="PF02518">
    <property type="entry name" value="HATPase_c"/>
    <property type="match status" value="1"/>
</dbReference>
<feature type="region of interest" description="Disordered" evidence="9">
    <location>
        <begin position="387"/>
        <end position="429"/>
    </location>
</feature>
<dbReference type="InterPro" id="IPR036890">
    <property type="entry name" value="HATPase_C_sf"/>
</dbReference>
<feature type="transmembrane region" description="Helical" evidence="10">
    <location>
        <begin position="161"/>
        <end position="181"/>
    </location>
</feature>
<comment type="caution">
    <text evidence="14">The sequence shown here is derived from an EMBL/GenBank/DDBJ whole genome shotgun (WGS) entry which is preliminary data.</text>
</comment>
<keyword evidence="10" id="KW-0472">Membrane</keyword>
<evidence type="ECO:0000256" key="9">
    <source>
        <dbReference type="SAM" id="MobiDB-lite"/>
    </source>
</evidence>
<dbReference type="EMBL" id="QYCY01000001">
    <property type="protein sequence ID" value="RLV78314.1"/>
    <property type="molecule type" value="Genomic_DNA"/>
</dbReference>
<keyword evidence="8" id="KW-0902">Two-component regulatory system</keyword>
<feature type="transmembrane region" description="Helical" evidence="10">
    <location>
        <begin position="87"/>
        <end position="106"/>
    </location>
</feature>
<keyword evidence="3" id="KW-0597">Phosphoprotein</keyword>
<reference evidence="14 15" key="1">
    <citation type="journal article" date="2018" name="J. Biol. Chem.">
        <title>Discovery of the actinoplanic acid pathway in Streptomyces rapamycinicus reveals a genetically conserved synergism with rapamycin.</title>
        <authorList>
            <person name="Mrak P."/>
            <person name="Krastel P."/>
            <person name="Pivk Lukancic P."/>
            <person name="Tao J."/>
            <person name="Pistorius D."/>
            <person name="Moore C.M."/>
        </authorList>
    </citation>
    <scope>NUCLEOTIDE SEQUENCE [LARGE SCALE GENOMIC DNA]</scope>
    <source>
        <strain evidence="14 15">NRRL 5491</strain>
    </source>
</reference>
<dbReference type="AlphaFoldDB" id="A0A3L8REV9"/>
<dbReference type="GO" id="GO:0046983">
    <property type="term" value="F:protein dimerization activity"/>
    <property type="evidence" value="ECO:0007669"/>
    <property type="project" value="InterPro"/>
</dbReference>
<name>A0A3L8REV9_STRRN</name>
<feature type="region of interest" description="Disordered" evidence="9">
    <location>
        <begin position="1"/>
        <end position="36"/>
    </location>
</feature>
<evidence type="ECO:0000313" key="14">
    <source>
        <dbReference type="EMBL" id="RLV78314.1"/>
    </source>
</evidence>
<feature type="domain" description="DUF7134" evidence="13">
    <location>
        <begin position="52"/>
        <end position="207"/>
    </location>
</feature>
<keyword evidence="4" id="KW-0808">Transferase</keyword>
<evidence type="ECO:0000259" key="11">
    <source>
        <dbReference type="Pfam" id="PF02518"/>
    </source>
</evidence>
<dbReference type="SUPFAM" id="SSF55874">
    <property type="entry name" value="ATPase domain of HSP90 chaperone/DNA topoisomerase II/histidine kinase"/>
    <property type="match status" value="1"/>
</dbReference>
<accession>A0A3L8REV9</accession>
<gene>
    <name evidence="14" type="ORF">D3C57_108055</name>
</gene>